<accession>A0A9P6KS91</accession>
<evidence type="ECO:0000313" key="2">
    <source>
        <dbReference type="EMBL" id="KAF9737032.1"/>
    </source>
</evidence>
<name>A0A9P6KS91_9PLEO</name>
<sequence>MDMLTKTTSAYHAPTRWAIIVGIDCYSTQKRPEERPNLRGCANDAVLVYNFHVDELKVTSANIFLHLERHPDLRINDPKHSGARHGSRGKTEKPSEYLEFRGAKMKDVDFGKRLDDLTKAGEVAVLVTLDCCFSGGATRYDQLEDHDASIRSYPEPDDEVDELAAPDVEDDDYDRQVTLQKGRLYRDRDYTVMTACQPHEKAGEWHISNSKYGRHGAYTWSLIYQLKEVCKPEHSIHITTYEMLHGVLEATVLHECEKKSKSPQHPTLFGPRDRVLLGDKSLEASRDVAIVTGVENGKLKLNRGRVSGAKPGDRYRIGSLGKNKGDQGDDAIEVEVTDEIEEYRCYAVLSGDLTRGNERLILKRFAMIETGRLARLIERKSLSLAVITHDSKPNSVEIVAGLRALWPELRHLIVPIDLVSVKQKRTNGPLSRFFGKTKWLRDRTKYSDVEPNTSAARQQAVSAVEAQFNIAIKQGKTFTASVLDSRHKPFPFVEDIQATFSDLPKRLMGTLYVTVFDLNPLYGITQIFPNPTGEGFIGGRVVTHDTRMEQNGIPIKVKVPPSLAGRYREDPRFKMKDVIKVFVTAEPTDLRHYELDDLVDLPTEDWTRLVYDDLMEEQDRHVDRPVKGSGYTGSWWVKEFPIITKGLKA</sequence>
<dbReference type="OrthoDB" id="3223806at2759"/>
<evidence type="ECO:0000313" key="3">
    <source>
        <dbReference type="Proteomes" id="UP000756921"/>
    </source>
</evidence>
<dbReference type="AlphaFoldDB" id="A0A9P6KS91"/>
<comment type="caution">
    <text evidence="2">The sequence shown here is derived from an EMBL/GenBank/DDBJ whole genome shotgun (WGS) entry which is preliminary data.</text>
</comment>
<organism evidence="2 3">
    <name type="scientific">Paraphaeosphaeria minitans</name>
    <dbReference type="NCBI Taxonomy" id="565426"/>
    <lineage>
        <taxon>Eukaryota</taxon>
        <taxon>Fungi</taxon>
        <taxon>Dikarya</taxon>
        <taxon>Ascomycota</taxon>
        <taxon>Pezizomycotina</taxon>
        <taxon>Dothideomycetes</taxon>
        <taxon>Pleosporomycetidae</taxon>
        <taxon>Pleosporales</taxon>
        <taxon>Massarineae</taxon>
        <taxon>Didymosphaeriaceae</taxon>
        <taxon>Paraphaeosphaeria</taxon>
    </lineage>
</organism>
<evidence type="ECO:0000256" key="1">
    <source>
        <dbReference type="SAM" id="MobiDB-lite"/>
    </source>
</evidence>
<dbReference type="Gene3D" id="3.40.50.1460">
    <property type="match status" value="1"/>
</dbReference>
<reference evidence="2" key="1">
    <citation type="journal article" date="2020" name="Mol. Plant Microbe Interact.">
        <title>Genome Sequence of the Biocontrol Agent Coniothyrium minitans strain Conio (IMI 134523).</title>
        <authorList>
            <person name="Patel D."/>
            <person name="Shittu T.A."/>
            <person name="Baroncelli R."/>
            <person name="Muthumeenakshi S."/>
            <person name="Osborne T.H."/>
            <person name="Janganan T.K."/>
            <person name="Sreenivasaprasad S."/>
        </authorList>
    </citation>
    <scope>NUCLEOTIDE SEQUENCE</scope>
    <source>
        <strain evidence="2">Conio</strain>
    </source>
</reference>
<dbReference type="EMBL" id="WJXW01000004">
    <property type="protein sequence ID" value="KAF9737032.1"/>
    <property type="molecule type" value="Genomic_DNA"/>
</dbReference>
<protein>
    <submittedName>
        <fullName evidence="2">Caspase domain-containing protein</fullName>
    </submittedName>
</protein>
<feature type="region of interest" description="Disordered" evidence="1">
    <location>
        <begin position="75"/>
        <end position="94"/>
    </location>
</feature>
<proteinExistence type="predicted"/>
<gene>
    <name evidence="2" type="ORF">PMIN01_04811</name>
</gene>
<dbReference type="Proteomes" id="UP000756921">
    <property type="component" value="Unassembled WGS sequence"/>
</dbReference>
<keyword evidence="3" id="KW-1185">Reference proteome</keyword>